<comment type="catalytic activity">
    <reaction evidence="10 11">
        <text>[(1-&gt;4)-beta-D-glucosyl](n) + UDP-alpha-D-glucose = [(1-&gt;4)-beta-D-glucosyl](n+1) + UDP + H(+)</text>
        <dbReference type="Rhea" id="RHEA:19929"/>
        <dbReference type="Rhea" id="RHEA-COMP:10033"/>
        <dbReference type="Rhea" id="RHEA-COMP:10034"/>
        <dbReference type="ChEBI" id="CHEBI:15378"/>
        <dbReference type="ChEBI" id="CHEBI:18246"/>
        <dbReference type="ChEBI" id="CHEBI:58223"/>
        <dbReference type="ChEBI" id="CHEBI:58885"/>
        <dbReference type="EC" id="2.4.1.12"/>
    </reaction>
</comment>
<keyword evidence="11" id="KW-0973">c-di-GMP</keyword>
<dbReference type="NCBIfam" id="TIGR03030">
    <property type="entry name" value="CelA"/>
    <property type="match status" value="1"/>
</dbReference>
<keyword evidence="4 11" id="KW-0328">Glycosyltransferase</keyword>
<feature type="domain" description="Glycosyltransferase 2-like" evidence="13">
    <location>
        <begin position="232"/>
        <end position="418"/>
    </location>
</feature>
<dbReference type="AlphaFoldDB" id="A0A512DPS4"/>
<dbReference type="InterPro" id="IPR009875">
    <property type="entry name" value="PilZ_domain"/>
</dbReference>
<dbReference type="CDD" id="cd06421">
    <property type="entry name" value="CESA_CelA_like"/>
    <property type="match status" value="1"/>
</dbReference>
<comment type="function">
    <text evidence="11">Catalytic subunit of cellulose synthase. It polymerizes uridine 5'-diphosphate glucose to cellulose.</text>
</comment>
<feature type="transmembrane region" description="Helical" evidence="11">
    <location>
        <begin position="541"/>
        <end position="564"/>
    </location>
</feature>
<dbReference type="Pfam" id="PF07238">
    <property type="entry name" value="PilZ"/>
    <property type="match status" value="1"/>
</dbReference>
<evidence type="ECO:0000259" key="13">
    <source>
        <dbReference type="Pfam" id="PF13632"/>
    </source>
</evidence>
<dbReference type="SUPFAM" id="SSF53448">
    <property type="entry name" value="Nucleotide-diphospho-sugar transferases"/>
    <property type="match status" value="1"/>
</dbReference>
<accession>A0A512DPS4</accession>
<dbReference type="Pfam" id="PF13632">
    <property type="entry name" value="Glyco_trans_2_3"/>
    <property type="match status" value="1"/>
</dbReference>
<feature type="transmembrane region" description="Helical" evidence="11">
    <location>
        <begin position="55"/>
        <end position="71"/>
    </location>
</feature>
<name>A0A512DPS4_9PROT</name>
<gene>
    <name evidence="14" type="ORF">SAE02_26350</name>
</gene>
<evidence type="ECO:0000256" key="9">
    <source>
        <dbReference type="ARBA" id="ARBA00023136"/>
    </source>
</evidence>
<evidence type="ECO:0000256" key="6">
    <source>
        <dbReference type="ARBA" id="ARBA00022692"/>
    </source>
</evidence>
<keyword evidence="5 11" id="KW-0808">Transferase</keyword>
<evidence type="ECO:0000256" key="1">
    <source>
        <dbReference type="ARBA" id="ARBA00004429"/>
    </source>
</evidence>
<keyword evidence="6 11" id="KW-0812">Transmembrane</keyword>
<dbReference type="Gene3D" id="3.90.550.10">
    <property type="entry name" value="Spore Coat Polysaccharide Biosynthesis Protein SpsA, Chain A"/>
    <property type="match status" value="1"/>
</dbReference>
<evidence type="ECO:0000256" key="10">
    <source>
        <dbReference type="ARBA" id="ARBA00048682"/>
    </source>
</evidence>
<feature type="transmembrane region" description="Helical" evidence="11">
    <location>
        <begin position="91"/>
        <end position="111"/>
    </location>
</feature>
<evidence type="ECO:0000256" key="5">
    <source>
        <dbReference type="ARBA" id="ARBA00022679"/>
    </source>
</evidence>
<evidence type="ECO:0000313" key="15">
    <source>
        <dbReference type="Proteomes" id="UP000321523"/>
    </source>
</evidence>
<evidence type="ECO:0000256" key="8">
    <source>
        <dbReference type="ARBA" id="ARBA00022989"/>
    </source>
</evidence>
<feature type="transmembrane region" description="Helical" evidence="11">
    <location>
        <begin position="438"/>
        <end position="456"/>
    </location>
</feature>
<dbReference type="PRINTS" id="PR01439">
    <property type="entry name" value="CELLSNTHASEA"/>
</dbReference>
<comment type="pathway">
    <text evidence="11">Glycan metabolism; bacterial cellulose biosynthesis.</text>
</comment>
<protein>
    <recommendedName>
        <fullName evidence="11">Cellulose synthase catalytic subunit [UDP-forming]</fullName>
        <ecNumber evidence="11">2.4.1.12</ecNumber>
    </recommendedName>
</protein>
<feature type="domain" description="PilZ" evidence="12">
    <location>
        <begin position="568"/>
        <end position="671"/>
    </location>
</feature>
<dbReference type="EMBL" id="BJYZ01000011">
    <property type="protein sequence ID" value="GEO38487.1"/>
    <property type="molecule type" value="Genomic_DNA"/>
</dbReference>
<keyword evidence="15" id="KW-1185">Reference proteome</keyword>
<evidence type="ECO:0000256" key="2">
    <source>
        <dbReference type="ARBA" id="ARBA00022475"/>
    </source>
</evidence>
<dbReference type="InterPro" id="IPR003919">
    <property type="entry name" value="Cell_synth_A"/>
</dbReference>
<dbReference type="GO" id="GO:0016760">
    <property type="term" value="F:cellulose synthase (UDP-forming) activity"/>
    <property type="evidence" value="ECO:0007669"/>
    <property type="project" value="UniProtKB-EC"/>
</dbReference>
<dbReference type="OrthoDB" id="9806824at2"/>
<dbReference type="GO" id="GO:0035438">
    <property type="term" value="F:cyclic-di-GMP binding"/>
    <property type="evidence" value="ECO:0007669"/>
    <property type="project" value="InterPro"/>
</dbReference>
<evidence type="ECO:0000256" key="7">
    <source>
        <dbReference type="ARBA" id="ARBA00022916"/>
    </source>
</evidence>
<keyword evidence="2 11" id="KW-1003">Cell membrane</keyword>
<evidence type="ECO:0000259" key="12">
    <source>
        <dbReference type="Pfam" id="PF07238"/>
    </source>
</evidence>
<proteinExistence type="predicted"/>
<dbReference type="InterPro" id="IPR029044">
    <property type="entry name" value="Nucleotide-diphossugar_trans"/>
</dbReference>
<dbReference type="PANTHER" id="PTHR43867">
    <property type="entry name" value="CELLULOSE SYNTHASE CATALYTIC SUBUNIT A [UDP-FORMING]"/>
    <property type="match status" value="1"/>
</dbReference>
<dbReference type="InterPro" id="IPR001173">
    <property type="entry name" value="Glyco_trans_2-like"/>
</dbReference>
<organism evidence="14 15">
    <name type="scientific">Skermanella aerolata</name>
    <dbReference type="NCBI Taxonomy" id="393310"/>
    <lineage>
        <taxon>Bacteria</taxon>
        <taxon>Pseudomonadati</taxon>
        <taxon>Pseudomonadota</taxon>
        <taxon>Alphaproteobacteria</taxon>
        <taxon>Rhodospirillales</taxon>
        <taxon>Azospirillaceae</taxon>
        <taxon>Skermanella</taxon>
    </lineage>
</organism>
<dbReference type="GO" id="GO:0030244">
    <property type="term" value="P:cellulose biosynthetic process"/>
    <property type="evidence" value="ECO:0007669"/>
    <property type="project" value="UniProtKB-KW"/>
</dbReference>
<dbReference type="PROSITE" id="PS51257">
    <property type="entry name" value="PROKAR_LIPOPROTEIN"/>
    <property type="match status" value="1"/>
</dbReference>
<evidence type="ECO:0000256" key="11">
    <source>
        <dbReference type="RuleBase" id="RU365020"/>
    </source>
</evidence>
<keyword evidence="3 11" id="KW-0997">Cell inner membrane</keyword>
<dbReference type="Gene3D" id="2.40.10.220">
    <property type="entry name" value="predicted glycosyltransferase like domains"/>
    <property type="match status" value="1"/>
</dbReference>
<keyword evidence="9 11" id="KW-0472">Membrane</keyword>
<feature type="transmembrane region" description="Helical" evidence="11">
    <location>
        <begin position="514"/>
        <end position="534"/>
    </location>
</feature>
<dbReference type="GO" id="GO:0005886">
    <property type="term" value="C:plasma membrane"/>
    <property type="evidence" value="ECO:0007669"/>
    <property type="project" value="UniProtKB-SubCell"/>
</dbReference>
<dbReference type="SUPFAM" id="SSF141371">
    <property type="entry name" value="PilZ domain-like"/>
    <property type="match status" value="1"/>
</dbReference>
<evidence type="ECO:0000313" key="14">
    <source>
        <dbReference type="EMBL" id="GEO38487.1"/>
    </source>
</evidence>
<feature type="transmembrane region" description="Helical" evidence="11">
    <location>
        <begin position="405"/>
        <end position="426"/>
    </location>
</feature>
<dbReference type="EC" id="2.4.1.12" evidence="11"/>
<evidence type="ECO:0000256" key="3">
    <source>
        <dbReference type="ARBA" id="ARBA00022519"/>
    </source>
</evidence>
<comment type="caution">
    <text evidence="14">The sequence shown here is derived from an EMBL/GenBank/DDBJ whole genome shotgun (WGS) entry which is preliminary data.</text>
</comment>
<dbReference type="PANTHER" id="PTHR43867:SF2">
    <property type="entry name" value="CELLULOSE SYNTHASE CATALYTIC SUBUNIT A [UDP-FORMING]"/>
    <property type="match status" value="1"/>
</dbReference>
<dbReference type="RefSeq" id="WP_084721182.1">
    <property type="nucleotide sequence ID" value="NZ_BJYZ01000011.1"/>
</dbReference>
<dbReference type="InterPro" id="IPR050321">
    <property type="entry name" value="Glycosyltr_2/OpgH_subfam"/>
</dbReference>
<keyword evidence="8 11" id="KW-1133">Transmembrane helix</keyword>
<sequence length="734" mass="81686">MAYRFFARILWVVLLTAIGCSATLPVSLEAQLLVAWSFVGALFLVSALKAHRTGRILGISFAAFVTIRYIIWRTTSTLPAPDDLLNFIPGLVLYVAEIFSFMMFLLSIFVISNPLHRKSIPIDDADPDLPSVDVLIPTYDEEPNLLLITLTAAVSLDYPKSRFKVYLLDDGGTRQKCNQADALKADSARRRAEKLKELCRTTGAIYLTRDRNEHAKAGNINASFAKIKGDLVAILDADHVPSSDFLRKTVGFFVKDPGMALVQTPHFFLNPDPVEYNLKTFPRMPSENELFYRNIQPGLDRWNAAFFCGSAALLRRSALDEVGGISGNSITEDCETAMDLHAQGYRSAYLDQPLIAGLQPESFVSFIGQRSRWAQGMIQILLLKNVLWRSGLSLAQRLCYLSNSLYWFFVFIRPIFVLGPLCYLFFGLQIVRTNVPEFFAYILPHIVASVMLPNILNGKVRWPFISELYEYVLSLHLSRAVLSVLINPRAPQFKVTAKGETTTSDRASPLAGPFVWMVLLLTAGMVAAAWRFVALPESREIIGIVAFWNSVSLLLALAGLGAVYEQRQIRKFPRINLQVPAHLKLDGGDFPAQVVNGSANGLNIELPMHARSQMSESMIVTLLAPGEEEGTERQITLRVRRMSVSGGVFSVGCEFNPVSQTEATAAVQLVYGNSRIWAKRWHNRVPAERSIFRSFWFLVGLALGHGVPAAWKMCKSGILRTASQKKTSDTVPAQ</sequence>
<comment type="subcellular location">
    <subcellularLocation>
        <location evidence="1">Cell inner membrane</location>
        <topology evidence="1">Multi-pass membrane protein</topology>
    </subcellularLocation>
</comment>
<dbReference type="GO" id="GO:0006011">
    <property type="term" value="P:UDP-alpha-D-glucose metabolic process"/>
    <property type="evidence" value="ECO:0007669"/>
    <property type="project" value="InterPro"/>
</dbReference>
<keyword evidence="7 11" id="KW-0135">Cellulose biosynthesis</keyword>
<comment type="cofactor">
    <cofactor evidence="11">
        <name>Mg(2+)</name>
        <dbReference type="ChEBI" id="CHEBI:18420"/>
    </cofactor>
</comment>
<feature type="transmembrane region" description="Helical" evidence="11">
    <location>
        <begin position="31"/>
        <end position="48"/>
    </location>
</feature>
<reference evidence="14 15" key="1">
    <citation type="submission" date="2019-07" db="EMBL/GenBank/DDBJ databases">
        <title>Whole genome shotgun sequence of Skermanella aerolata NBRC 106429.</title>
        <authorList>
            <person name="Hosoyama A."/>
            <person name="Uohara A."/>
            <person name="Ohji S."/>
            <person name="Ichikawa N."/>
        </authorList>
    </citation>
    <scope>NUCLEOTIDE SEQUENCE [LARGE SCALE GENOMIC DNA]</scope>
    <source>
        <strain evidence="14 15">NBRC 106429</strain>
    </source>
</reference>
<dbReference type="Proteomes" id="UP000321523">
    <property type="component" value="Unassembled WGS sequence"/>
</dbReference>
<evidence type="ECO:0000256" key="4">
    <source>
        <dbReference type="ARBA" id="ARBA00022676"/>
    </source>
</evidence>
<dbReference type="UniPathway" id="UPA00694"/>